<dbReference type="InterPro" id="IPR006311">
    <property type="entry name" value="TAT_signal"/>
</dbReference>
<evidence type="ECO:0008006" key="3">
    <source>
        <dbReference type="Google" id="ProtNLM"/>
    </source>
</evidence>
<dbReference type="STRING" id="1838286.Verru16b_00074"/>
<evidence type="ECO:0000313" key="2">
    <source>
        <dbReference type="Proteomes" id="UP000095228"/>
    </source>
</evidence>
<dbReference type="AlphaFoldDB" id="A0A1I7PHF6"/>
<sequence length="464" mass="50599">MHTRRHSPLLRDQVASMSRRHFLKGLGACIALPTMTSLLPSRLLAATAAAQLATTATGAPLRTAFVFFPNGAIPDRWWPTGGQTDFALQGTLAPLESMRSHVQVLGGLEHANATAGNDGGGDHARGNSVFLTGVRINKSATDVRAGISIDQVIAKQVGHLTRFPSLELTADLNRRSADCDSGYSCAYQYNISWQSATTPMTPENNPRLVFERLFGAGAHGERAENTVRRMQERRSVLDFVMADAKNMQGRLALDDREKLDQYLTGIRDIEARIEKAERFGPGPDPVVATPTGIPATHVEYVQLMYDMMILAFQTDSTRVATFVLGHDGDNRSFSEIGITEGHHDLSHHQNNTERVEKVAQIDRWYVEQFGKFLAKMEAVKDVDGHSLLHNSRILYGSGNADGNRHTHDNLPLILAGGGGGQLRGGRYVNHGSQPLSNLFLDLADQAGVSGLERFGDSTARLGNV</sequence>
<dbReference type="Pfam" id="PF07586">
    <property type="entry name" value="HXXSHH"/>
    <property type="match status" value="1"/>
</dbReference>
<dbReference type="KEGG" id="obg:Verru16b_00074"/>
<accession>A0A1I7PHF6</accession>
<proteinExistence type="predicted"/>
<keyword evidence="2" id="KW-1185">Reference proteome</keyword>
<dbReference type="Proteomes" id="UP000095228">
    <property type="component" value="Chromosome"/>
</dbReference>
<protein>
    <recommendedName>
        <fullName evidence="3">DUF1552 domain-containing protein</fullName>
    </recommendedName>
</protein>
<dbReference type="RefSeq" id="WP_069960431.1">
    <property type="nucleotide sequence ID" value="NZ_CP016094.1"/>
</dbReference>
<dbReference type="InterPro" id="IPR011447">
    <property type="entry name" value="DUF1552"/>
</dbReference>
<evidence type="ECO:0000313" key="1">
    <source>
        <dbReference type="EMBL" id="AOS43036.1"/>
    </source>
</evidence>
<reference evidence="1 2" key="1">
    <citation type="submission" date="2016-06" db="EMBL/GenBank/DDBJ databases">
        <title>Three novel species with peptidoglycan cell walls form the new genus Lacunisphaera gen. nov. in the family Opitutaceae of the verrucomicrobial subdivision 4.</title>
        <authorList>
            <person name="Rast P."/>
            <person name="Gloeckner I."/>
            <person name="Jogler M."/>
            <person name="Boedeker C."/>
            <person name="Jeske O."/>
            <person name="Wiegand S."/>
            <person name="Reinhardt R."/>
            <person name="Schumann P."/>
            <person name="Rohde M."/>
            <person name="Spring S."/>
            <person name="Gloeckner F.O."/>
            <person name="Jogler C."/>
        </authorList>
    </citation>
    <scope>NUCLEOTIDE SEQUENCE [LARGE SCALE GENOMIC DNA]</scope>
    <source>
        <strain evidence="1 2">IG16b</strain>
    </source>
</reference>
<dbReference type="PATRIC" id="fig|1838286.3.peg.71"/>
<organism evidence="1 2">
    <name type="scientific">Lacunisphaera limnophila</name>
    <dbReference type="NCBI Taxonomy" id="1838286"/>
    <lineage>
        <taxon>Bacteria</taxon>
        <taxon>Pseudomonadati</taxon>
        <taxon>Verrucomicrobiota</taxon>
        <taxon>Opitutia</taxon>
        <taxon>Opitutales</taxon>
        <taxon>Opitutaceae</taxon>
        <taxon>Lacunisphaera</taxon>
    </lineage>
</organism>
<dbReference type="OrthoDB" id="182303at2"/>
<dbReference type="PROSITE" id="PS51318">
    <property type="entry name" value="TAT"/>
    <property type="match status" value="1"/>
</dbReference>
<name>A0A1I7PHF6_9BACT</name>
<gene>
    <name evidence="1" type="ORF">Verru16b_00074</name>
</gene>
<dbReference type="EMBL" id="CP016094">
    <property type="protein sequence ID" value="AOS43036.1"/>
    <property type="molecule type" value="Genomic_DNA"/>
</dbReference>